<dbReference type="Pfam" id="PF00072">
    <property type="entry name" value="Response_reg"/>
    <property type="match status" value="1"/>
</dbReference>
<organism evidence="3 4">
    <name type="scientific">Marixanthomonas ophiurae</name>
    <dbReference type="NCBI Taxonomy" id="387659"/>
    <lineage>
        <taxon>Bacteria</taxon>
        <taxon>Pseudomonadati</taxon>
        <taxon>Bacteroidota</taxon>
        <taxon>Flavobacteriia</taxon>
        <taxon>Flavobacteriales</taxon>
        <taxon>Flavobacteriaceae</taxon>
        <taxon>Marixanthomonas</taxon>
    </lineage>
</organism>
<evidence type="ECO:0000313" key="4">
    <source>
        <dbReference type="Proteomes" id="UP000261082"/>
    </source>
</evidence>
<evidence type="ECO:0000259" key="2">
    <source>
        <dbReference type="PROSITE" id="PS50110"/>
    </source>
</evidence>
<dbReference type="SMART" id="SM00448">
    <property type="entry name" value="REC"/>
    <property type="match status" value="1"/>
</dbReference>
<accession>A0A3E1QB28</accession>
<keyword evidence="4" id="KW-1185">Reference proteome</keyword>
<dbReference type="EMBL" id="QVID01000001">
    <property type="protein sequence ID" value="RFN59349.1"/>
    <property type="molecule type" value="Genomic_DNA"/>
</dbReference>
<sequence>MKKIDLACIVDDDPIFVFGAKRMMQLSNFCNGFLIFNNGKDALNHLTPIMVGNSKEILPDIILLDLNMPVMDGWQFLDEFIKIKTTKKVIIYIVSSSIDPADFKKSQKYSQVKNFVIKPISEDKIKFIMEDLTSE</sequence>
<dbReference type="PANTHER" id="PTHR44520">
    <property type="entry name" value="RESPONSE REGULATOR RCP1-RELATED"/>
    <property type="match status" value="1"/>
</dbReference>
<dbReference type="InterPro" id="IPR001789">
    <property type="entry name" value="Sig_transdc_resp-reg_receiver"/>
</dbReference>
<feature type="domain" description="Response regulatory" evidence="2">
    <location>
        <begin position="6"/>
        <end position="133"/>
    </location>
</feature>
<keyword evidence="1" id="KW-0597">Phosphoprotein</keyword>
<evidence type="ECO:0000256" key="1">
    <source>
        <dbReference type="PROSITE-ProRule" id="PRU00169"/>
    </source>
</evidence>
<reference evidence="3 4" key="1">
    <citation type="journal article" date="2007" name="Int. J. Syst. Evol. Microbiol.">
        <title>Marixanthomonas ophiurae gen. nov., sp. nov., a marine bacterium of the family Flavobacteriaceae isolated from a deep-sea brittle star.</title>
        <authorList>
            <person name="Romanenko L.A."/>
            <person name="Uchino M."/>
            <person name="Frolova G.M."/>
            <person name="Mikhailov V.V."/>
        </authorList>
    </citation>
    <scope>NUCLEOTIDE SEQUENCE [LARGE SCALE GENOMIC DNA]</scope>
    <source>
        <strain evidence="3 4">KMM 3046</strain>
    </source>
</reference>
<evidence type="ECO:0000313" key="3">
    <source>
        <dbReference type="EMBL" id="RFN59349.1"/>
    </source>
</evidence>
<dbReference type="RefSeq" id="WP_117158347.1">
    <property type="nucleotide sequence ID" value="NZ_QVID01000001.1"/>
</dbReference>
<name>A0A3E1QB28_9FLAO</name>
<dbReference type="OrthoDB" id="673128at2"/>
<dbReference type="Proteomes" id="UP000261082">
    <property type="component" value="Unassembled WGS sequence"/>
</dbReference>
<protein>
    <submittedName>
        <fullName evidence="3">Response regulator</fullName>
    </submittedName>
</protein>
<dbReference type="SUPFAM" id="SSF52172">
    <property type="entry name" value="CheY-like"/>
    <property type="match status" value="1"/>
</dbReference>
<dbReference type="PANTHER" id="PTHR44520:SF2">
    <property type="entry name" value="RESPONSE REGULATOR RCP1"/>
    <property type="match status" value="1"/>
</dbReference>
<dbReference type="GO" id="GO:0000160">
    <property type="term" value="P:phosphorelay signal transduction system"/>
    <property type="evidence" value="ECO:0007669"/>
    <property type="project" value="InterPro"/>
</dbReference>
<dbReference type="InterPro" id="IPR011006">
    <property type="entry name" value="CheY-like_superfamily"/>
</dbReference>
<dbReference type="AlphaFoldDB" id="A0A3E1QB28"/>
<gene>
    <name evidence="3" type="ORF">DZ858_04585</name>
</gene>
<feature type="modified residue" description="4-aspartylphosphate" evidence="1">
    <location>
        <position position="65"/>
    </location>
</feature>
<comment type="caution">
    <text evidence="3">The sequence shown here is derived from an EMBL/GenBank/DDBJ whole genome shotgun (WGS) entry which is preliminary data.</text>
</comment>
<dbReference type="InterPro" id="IPR052893">
    <property type="entry name" value="TCS_response_regulator"/>
</dbReference>
<dbReference type="Gene3D" id="3.40.50.2300">
    <property type="match status" value="1"/>
</dbReference>
<proteinExistence type="predicted"/>
<dbReference type="PROSITE" id="PS50110">
    <property type="entry name" value="RESPONSE_REGULATORY"/>
    <property type="match status" value="1"/>
</dbReference>